<dbReference type="GO" id="GO:0005829">
    <property type="term" value="C:cytosol"/>
    <property type="evidence" value="ECO:0007669"/>
    <property type="project" value="UniProtKB-ARBA"/>
</dbReference>
<keyword evidence="1" id="KW-0560">Oxidoreductase</keyword>
<evidence type="ECO:0000259" key="3">
    <source>
        <dbReference type="Pfam" id="PF00248"/>
    </source>
</evidence>
<dbReference type="PANTHER" id="PTHR43364:SF4">
    <property type="entry name" value="NAD(P)-LINKED OXIDOREDUCTASE SUPERFAMILY PROTEIN"/>
    <property type="match status" value="1"/>
</dbReference>
<feature type="domain" description="NADP-dependent oxidoreductase" evidence="3">
    <location>
        <begin position="22"/>
        <end position="326"/>
    </location>
</feature>
<dbReference type="InterPro" id="IPR023210">
    <property type="entry name" value="NADP_OxRdtase_dom"/>
</dbReference>
<dbReference type="EMBL" id="BHZC01000001">
    <property type="protein sequence ID" value="GCD40265.1"/>
    <property type="molecule type" value="Genomic_DNA"/>
</dbReference>
<comment type="caution">
    <text evidence="4">The sequence shown here is derived from an EMBL/GenBank/DDBJ whole genome shotgun (WGS) entry which is preliminary data.</text>
</comment>
<proteinExistence type="predicted"/>
<accession>A0A7U9Q2U6</accession>
<dbReference type="FunFam" id="3.20.20.100:FF:000004">
    <property type="entry name" value="Oxidoreductase, aldo/keto reductase"/>
    <property type="match status" value="1"/>
</dbReference>
<evidence type="ECO:0000256" key="1">
    <source>
        <dbReference type="ARBA" id="ARBA00023002"/>
    </source>
</evidence>
<dbReference type="SUPFAM" id="SSF51430">
    <property type="entry name" value="NAD(P)-linked oxidoreductase"/>
    <property type="match status" value="1"/>
</dbReference>
<dbReference type="InterPro" id="IPR050523">
    <property type="entry name" value="AKR_Detox_Biosynth"/>
</dbReference>
<feature type="region of interest" description="Disordered" evidence="2">
    <location>
        <begin position="228"/>
        <end position="253"/>
    </location>
</feature>
<evidence type="ECO:0000313" key="4">
    <source>
        <dbReference type="EMBL" id="GCD40265.1"/>
    </source>
</evidence>
<evidence type="ECO:0000313" key="5">
    <source>
        <dbReference type="Proteomes" id="UP000287830"/>
    </source>
</evidence>
<dbReference type="PRINTS" id="PR00069">
    <property type="entry name" value="ALDKETRDTASE"/>
</dbReference>
<evidence type="ECO:0000256" key="2">
    <source>
        <dbReference type="SAM" id="MobiDB-lite"/>
    </source>
</evidence>
<dbReference type="GO" id="GO:0016491">
    <property type="term" value="F:oxidoreductase activity"/>
    <property type="evidence" value="ECO:0007669"/>
    <property type="project" value="UniProtKB-KW"/>
</dbReference>
<dbReference type="Proteomes" id="UP000287830">
    <property type="component" value="Unassembled WGS sequence"/>
</dbReference>
<name>A0A7U9Q2U6_9ACTN</name>
<dbReference type="PANTHER" id="PTHR43364">
    <property type="entry name" value="NADH-SPECIFIC METHYLGLYOXAL REDUCTASE-RELATED"/>
    <property type="match status" value="1"/>
</dbReference>
<sequence length="350" mass="38600">MGQQPQQMEQRFLGGTGLRVSELCLGTMTFGSSADEVASHRMLDAFVAAGGTFIDTADIYGQGASEEVLGRWLKARGNRDDLVIATKVFGSMGDGGGNASGLSRKHILTAVEGSLRRLGTDYIDLYQTHMWDVETPVEETLSTLDRLVRDGKVRYLGASSVSPSQLQKALDVARFHGWEPFVCLQPLYNLLARELEWELLPLSEAEGVGVIPFSPLQGGWLSGKYRRGMTSAPTGSREAAAQEQQGRESWRDRDTEETWRVVDAVLAVADETGRTPAQVALRWLLQRPGVTAPIIGARTLEQLTDNLGAYGWELTPEQDARLTAASERPLPYPYDVLARPRERSRPVRRL</sequence>
<dbReference type="InterPro" id="IPR020471">
    <property type="entry name" value="AKR"/>
</dbReference>
<protein>
    <submittedName>
        <fullName evidence="4">Aldo/keto reductase</fullName>
    </submittedName>
</protein>
<dbReference type="Gene3D" id="3.20.20.100">
    <property type="entry name" value="NADP-dependent oxidoreductase domain"/>
    <property type="match status" value="1"/>
</dbReference>
<dbReference type="Pfam" id="PF00248">
    <property type="entry name" value="Aldo_ket_red"/>
    <property type="match status" value="1"/>
</dbReference>
<dbReference type="CDD" id="cd19081">
    <property type="entry name" value="AKR_AKR9C1"/>
    <property type="match status" value="1"/>
</dbReference>
<dbReference type="InterPro" id="IPR036812">
    <property type="entry name" value="NAD(P)_OxRdtase_dom_sf"/>
</dbReference>
<dbReference type="AlphaFoldDB" id="A0A7U9Q2U6"/>
<gene>
    <name evidence="4" type="ORF">OEIGOIKO_08122</name>
</gene>
<reference evidence="4 5" key="1">
    <citation type="submission" date="2018-11" db="EMBL/GenBank/DDBJ databases">
        <title>Whole genome sequence of Streptomyces chrestomyceticus NBRC 13444(T).</title>
        <authorList>
            <person name="Komaki H."/>
            <person name="Tamura T."/>
        </authorList>
    </citation>
    <scope>NUCLEOTIDE SEQUENCE [LARGE SCALE GENOMIC DNA]</scope>
    <source>
        <strain evidence="4 5">NBRC 13444</strain>
    </source>
</reference>
<organism evidence="4 5">
    <name type="scientific">Streptomyces chrestomyceticus JCM 4735</name>
    <dbReference type="NCBI Taxonomy" id="1306181"/>
    <lineage>
        <taxon>Bacteria</taxon>
        <taxon>Bacillati</taxon>
        <taxon>Actinomycetota</taxon>
        <taxon>Actinomycetes</taxon>
        <taxon>Kitasatosporales</taxon>
        <taxon>Streptomycetaceae</taxon>
        <taxon>Streptomyces</taxon>
    </lineage>
</organism>